<gene>
    <name evidence="2" type="ORF">GYMLUDRAFT_234740</name>
</gene>
<keyword evidence="3" id="KW-1185">Reference proteome</keyword>
<evidence type="ECO:0000313" key="3">
    <source>
        <dbReference type="Proteomes" id="UP000053593"/>
    </source>
</evidence>
<feature type="region of interest" description="Disordered" evidence="1">
    <location>
        <begin position="1"/>
        <end position="25"/>
    </location>
</feature>
<name>A0A0D0B7M4_9AGAR</name>
<dbReference type="EMBL" id="KN834934">
    <property type="protein sequence ID" value="KIK50066.1"/>
    <property type="molecule type" value="Genomic_DNA"/>
</dbReference>
<evidence type="ECO:0000313" key="2">
    <source>
        <dbReference type="EMBL" id="KIK50066.1"/>
    </source>
</evidence>
<sequence>MHRMNAISQLRPLSEGSGRNRADFSNETSVPFRYQVYHPSDVINRWILDNHNEVNIAITHDEDWASIIRGNANEMPCDTELVQDICSHLRIIQCQ</sequence>
<evidence type="ECO:0000256" key="1">
    <source>
        <dbReference type="SAM" id="MobiDB-lite"/>
    </source>
</evidence>
<feature type="non-terminal residue" evidence="2">
    <location>
        <position position="95"/>
    </location>
</feature>
<dbReference type="Proteomes" id="UP000053593">
    <property type="component" value="Unassembled WGS sequence"/>
</dbReference>
<organism evidence="2 3">
    <name type="scientific">Collybiopsis luxurians FD-317 M1</name>
    <dbReference type="NCBI Taxonomy" id="944289"/>
    <lineage>
        <taxon>Eukaryota</taxon>
        <taxon>Fungi</taxon>
        <taxon>Dikarya</taxon>
        <taxon>Basidiomycota</taxon>
        <taxon>Agaricomycotina</taxon>
        <taxon>Agaricomycetes</taxon>
        <taxon>Agaricomycetidae</taxon>
        <taxon>Agaricales</taxon>
        <taxon>Marasmiineae</taxon>
        <taxon>Omphalotaceae</taxon>
        <taxon>Collybiopsis</taxon>
        <taxon>Collybiopsis luxurians</taxon>
    </lineage>
</organism>
<dbReference type="AlphaFoldDB" id="A0A0D0B7M4"/>
<proteinExistence type="predicted"/>
<protein>
    <submittedName>
        <fullName evidence="2">Uncharacterized protein</fullName>
    </submittedName>
</protein>
<dbReference type="HOGENOM" id="CLU_2378378_0_0_1"/>
<accession>A0A0D0B7M4</accession>
<reference evidence="2 3" key="1">
    <citation type="submission" date="2014-04" db="EMBL/GenBank/DDBJ databases">
        <title>Evolutionary Origins and Diversification of the Mycorrhizal Mutualists.</title>
        <authorList>
            <consortium name="DOE Joint Genome Institute"/>
            <consortium name="Mycorrhizal Genomics Consortium"/>
            <person name="Kohler A."/>
            <person name="Kuo A."/>
            <person name="Nagy L.G."/>
            <person name="Floudas D."/>
            <person name="Copeland A."/>
            <person name="Barry K.W."/>
            <person name="Cichocki N."/>
            <person name="Veneault-Fourrey C."/>
            <person name="LaButti K."/>
            <person name="Lindquist E.A."/>
            <person name="Lipzen A."/>
            <person name="Lundell T."/>
            <person name="Morin E."/>
            <person name="Murat C."/>
            <person name="Riley R."/>
            <person name="Ohm R."/>
            <person name="Sun H."/>
            <person name="Tunlid A."/>
            <person name="Henrissat B."/>
            <person name="Grigoriev I.V."/>
            <person name="Hibbett D.S."/>
            <person name="Martin F."/>
        </authorList>
    </citation>
    <scope>NUCLEOTIDE SEQUENCE [LARGE SCALE GENOMIC DNA]</scope>
    <source>
        <strain evidence="2 3">FD-317 M1</strain>
    </source>
</reference>